<dbReference type="EMBL" id="JAWCUI010000026">
    <property type="protein sequence ID" value="KAL1895696.1"/>
    <property type="molecule type" value="Genomic_DNA"/>
</dbReference>
<dbReference type="InterPro" id="IPR049071">
    <property type="entry name" value="MPI_cupin_dom"/>
</dbReference>
<organism evidence="4 5">
    <name type="scientific">Sporothrix stenoceras</name>
    <dbReference type="NCBI Taxonomy" id="5173"/>
    <lineage>
        <taxon>Eukaryota</taxon>
        <taxon>Fungi</taxon>
        <taxon>Dikarya</taxon>
        <taxon>Ascomycota</taxon>
        <taxon>Pezizomycotina</taxon>
        <taxon>Sordariomycetes</taxon>
        <taxon>Sordariomycetidae</taxon>
        <taxon>Ophiostomatales</taxon>
        <taxon>Ophiostomataceae</taxon>
        <taxon>Sporothrix</taxon>
    </lineage>
</organism>
<dbReference type="Proteomes" id="UP001583186">
    <property type="component" value="Unassembled WGS sequence"/>
</dbReference>
<dbReference type="InterPro" id="IPR011051">
    <property type="entry name" value="RmlC_Cupin_sf"/>
</dbReference>
<evidence type="ECO:0000313" key="4">
    <source>
        <dbReference type="EMBL" id="KAL1895696.1"/>
    </source>
</evidence>
<name>A0ABR3Z4Z1_9PEZI</name>
<dbReference type="SUPFAM" id="SSF51182">
    <property type="entry name" value="RmlC-like cupins"/>
    <property type="match status" value="1"/>
</dbReference>
<evidence type="ECO:0000256" key="1">
    <source>
        <dbReference type="ARBA" id="ARBA00022723"/>
    </source>
</evidence>
<gene>
    <name evidence="4" type="ORF">Sste5346_005167</name>
</gene>
<dbReference type="PANTHER" id="PTHR42742:SF3">
    <property type="entry name" value="FRUCTOKINASE"/>
    <property type="match status" value="1"/>
</dbReference>
<protein>
    <recommendedName>
        <fullName evidence="3">Mannose-6-phosphate isomerase cupin domain-containing protein</fullName>
    </recommendedName>
</protein>
<proteinExistence type="predicted"/>
<reference evidence="4 5" key="1">
    <citation type="journal article" date="2024" name="IMA Fungus">
        <title>IMA Genome - F19 : A genome assembly and annotation guide to empower mycologists, including annotated draft genome sequences of Ceratocystis pirilliformis, Diaporthe australafricana, Fusarium ophioides, Paecilomyces lecythidis, and Sporothrix stenoceras.</title>
        <authorList>
            <person name="Aylward J."/>
            <person name="Wilson A.M."/>
            <person name="Visagie C.M."/>
            <person name="Spraker J."/>
            <person name="Barnes I."/>
            <person name="Buitendag C."/>
            <person name="Ceriani C."/>
            <person name="Del Mar Angel L."/>
            <person name="du Plessis D."/>
            <person name="Fuchs T."/>
            <person name="Gasser K."/>
            <person name="Kramer D."/>
            <person name="Li W."/>
            <person name="Munsamy K."/>
            <person name="Piso A."/>
            <person name="Price J.L."/>
            <person name="Sonnekus B."/>
            <person name="Thomas C."/>
            <person name="van der Nest A."/>
            <person name="van Dijk A."/>
            <person name="van Heerden A."/>
            <person name="van Vuuren N."/>
            <person name="Yilmaz N."/>
            <person name="Duong T.A."/>
            <person name="van der Merwe N.A."/>
            <person name="Wingfield M.J."/>
            <person name="Wingfield B.D."/>
        </authorList>
    </citation>
    <scope>NUCLEOTIDE SEQUENCE [LARGE SCALE GENOMIC DNA]</scope>
    <source>
        <strain evidence="4 5">CMW 5346</strain>
    </source>
</reference>
<keyword evidence="1" id="KW-0479">Metal-binding</keyword>
<keyword evidence="2" id="KW-0862">Zinc</keyword>
<evidence type="ECO:0000313" key="5">
    <source>
        <dbReference type="Proteomes" id="UP001583186"/>
    </source>
</evidence>
<accession>A0ABR3Z4Z1</accession>
<dbReference type="InterPro" id="IPR014710">
    <property type="entry name" value="RmlC-like_jellyroll"/>
</dbReference>
<sequence>MPIILPANQPPRRFYHGGERIRAFRGMAEYTVNGDGPLHEPEDWVASTTSCSGGGKCCNGIHPLGQTRLPDSAGPRGRDGGRLLSDAVIADPRYWLGDDHIHTHGIVANLLVKLLDAGQRLPVHAHPHDDWVRANMEGREHYGKAEAWYILTEGEVYLGLKEDASVDTLKGLTLSQDPSLLERLHRLEVKPGDAVYVPPGYLHAVGEGVLIVEVQEPADLSILLEWTGFNLDGLKDGHLGLGWDKALTAVDGKGRSHEEVQHLVVTKAMRAERERTAAGARSSVFPEASEEYFRLEEIELADNNKKELEAGFSLVIVLEGAVKLSTTGEDGQTLSLTKGNTVLLAYGEGAATLEGSGHVLVARPPKSQPRQ</sequence>
<dbReference type="Gene3D" id="2.60.120.10">
    <property type="entry name" value="Jelly Rolls"/>
    <property type="match status" value="2"/>
</dbReference>
<evidence type="ECO:0000256" key="2">
    <source>
        <dbReference type="ARBA" id="ARBA00022833"/>
    </source>
</evidence>
<comment type="caution">
    <text evidence="4">The sequence shown here is derived from an EMBL/GenBank/DDBJ whole genome shotgun (WGS) entry which is preliminary data.</text>
</comment>
<keyword evidence="5" id="KW-1185">Reference proteome</keyword>
<dbReference type="InterPro" id="IPR051804">
    <property type="entry name" value="Carb_Metab_Reg_Kinase/Isom"/>
</dbReference>
<dbReference type="PANTHER" id="PTHR42742">
    <property type="entry name" value="TRANSCRIPTIONAL REPRESSOR MPRA"/>
    <property type="match status" value="1"/>
</dbReference>
<evidence type="ECO:0000259" key="3">
    <source>
        <dbReference type="Pfam" id="PF21621"/>
    </source>
</evidence>
<dbReference type="CDD" id="cd07010">
    <property type="entry name" value="cupin_PMI_type_I_N_bac"/>
    <property type="match status" value="1"/>
</dbReference>
<dbReference type="Pfam" id="PF21621">
    <property type="entry name" value="MPI_cupin_dom"/>
    <property type="match status" value="1"/>
</dbReference>
<feature type="domain" description="Mannose-6-phosphate isomerase cupin" evidence="3">
    <location>
        <begin position="285"/>
        <end position="362"/>
    </location>
</feature>